<dbReference type="PANTHER" id="PTHR16040">
    <property type="entry name" value="AUSTRALIN, ISOFORM A-RELATED"/>
    <property type="match status" value="1"/>
</dbReference>
<dbReference type="InterPro" id="IPR018851">
    <property type="entry name" value="Borealin_N"/>
</dbReference>
<name>A0A317XZ53_9BASI</name>
<dbReference type="EMBL" id="KZ819188">
    <property type="protein sequence ID" value="PWZ02629.1"/>
    <property type="molecule type" value="Genomic_DNA"/>
</dbReference>
<keyword evidence="13" id="KW-1185">Reference proteome</keyword>
<evidence type="ECO:0000313" key="13">
    <source>
        <dbReference type="Proteomes" id="UP000246740"/>
    </source>
</evidence>
<evidence type="ECO:0000256" key="4">
    <source>
        <dbReference type="ARBA" id="ARBA00022454"/>
    </source>
</evidence>
<feature type="compositionally biased region" description="Low complexity" evidence="10">
    <location>
        <begin position="9"/>
        <end position="21"/>
    </location>
</feature>
<comment type="similarity">
    <text evidence="3">Belongs to the borealin family.</text>
</comment>
<dbReference type="Proteomes" id="UP000246740">
    <property type="component" value="Unassembled WGS sequence"/>
</dbReference>
<keyword evidence="4" id="KW-0158">Chromosome</keyword>
<keyword evidence="8" id="KW-0131">Cell cycle</keyword>
<feature type="compositionally biased region" description="Polar residues" evidence="10">
    <location>
        <begin position="241"/>
        <end position="267"/>
    </location>
</feature>
<dbReference type="GO" id="GO:0051233">
    <property type="term" value="C:spindle midzone"/>
    <property type="evidence" value="ECO:0007669"/>
    <property type="project" value="TreeGrafter"/>
</dbReference>
<dbReference type="GO" id="GO:0000775">
    <property type="term" value="C:chromosome, centromeric region"/>
    <property type="evidence" value="ECO:0007669"/>
    <property type="project" value="UniProtKB-SubCell"/>
</dbReference>
<organism evidence="12 13">
    <name type="scientific">Testicularia cyperi</name>
    <dbReference type="NCBI Taxonomy" id="1882483"/>
    <lineage>
        <taxon>Eukaryota</taxon>
        <taxon>Fungi</taxon>
        <taxon>Dikarya</taxon>
        <taxon>Basidiomycota</taxon>
        <taxon>Ustilaginomycotina</taxon>
        <taxon>Ustilaginomycetes</taxon>
        <taxon>Ustilaginales</taxon>
        <taxon>Anthracoideaceae</taxon>
        <taxon>Testicularia</taxon>
    </lineage>
</organism>
<feature type="compositionally biased region" description="Polar residues" evidence="10">
    <location>
        <begin position="274"/>
        <end position="287"/>
    </location>
</feature>
<dbReference type="PANTHER" id="PTHR16040:SF7">
    <property type="entry name" value="AUSTRALIN, ISOFORM A-RELATED"/>
    <property type="match status" value="1"/>
</dbReference>
<dbReference type="GO" id="GO:0051301">
    <property type="term" value="P:cell division"/>
    <property type="evidence" value="ECO:0007669"/>
    <property type="project" value="UniProtKB-KW"/>
</dbReference>
<dbReference type="AlphaFoldDB" id="A0A317XZ53"/>
<accession>A0A317XZ53</accession>
<feature type="region of interest" description="Disordered" evidence="10">
    <location>
        <begin position="204"/>
        <end position="326"/>
    </location>
</feature>
<evidence type="ECO:0000256" key="1">
    <source>
        <dbReference type="ARBA" id="ARBA00004123"/>
    </source>
</evidence>
<feature type="compositionally biased region" description="Low complexity" evidence="10">
    <location>
        <begin position="295"/>
        <end position="307"/>
    </location>
</feature>
<feature type="compositionally biased region" description="Basic and acidic residues" evidence="10">
    <location>
        <begin position="221"/>
        <end position="236"/>
    </location>
</feature>
<evidence type="ECO:0000256" key="2">
    <source>
        <dbReference type="ARBA" id="ARBA00004584"/>
    </source>
</evidence>
<dbReference type="GO" id="GO:0000070">
    <property type="term" value="P:mitotic sister chromatid segregation"/>
    <property type="evidence" value="ECO:0007669"/>
    <property type="project" value="TreeGrafter"/>
</dbReference>
<keyword evidence="7" id="KW-0539">Nucleus</keyword>
<dbReference type="InParanoid" id="A0A317XZ53"/>
<feature type="compositionally biased region" description="Basic and acidic residues" evidence="10">
    <location>
        <begin position="204"/>
        <end position="214"/>
    </location>
</feature>
<evidence type="ECO:0000256" key="8">
    <source>
        <dbReference type="ARBA" id="ARBA00023306"/>
    </source>
</evidence>
<dbReference type="OrthoDB" id="2392550at2759"/>
<reference evidence="12 13" key="1">
    <citation type="journal article" date="2018" name="Mol. Biol. Evol.">
        <title>Broad Genomic Sampling Reveals a Smut Pathogenic Ancestry of the Fungal Clade Ustilaginomycotina.</title>
        <authorList>
            <person name="Kijpornyongpan T."/>
            <person name="Mondo S.J."/>
            <person name="Barry K."/>
            <person name="Sandor L."/>
            <person name="Lee J."/>
            <person name="Lipzen A."/>
            <person name="Pangilinan J."/>
            <person name="LaButti K."/>
            <person name="Hainaut M."/>
            <person name="Henrissat B."/>
            <person name="Grigoriev I.V."/>
            <person name="Spatafora J.W."/>
            <person name="Aime M.C."/>
        </authorList>
    </citation>
    <scope>NUCLEOTIDE SEQUENCE [LARGE SCALE GENOMIC DNA]</scope>
    <source>
        <strain evidence="12 13">MCA 3645</strain>
    </source>
</reference>
<sequence>MPAKKGSRSAKSTKTLTKAAAPSDVLTHDENIPASEAVAPSKGAVAKPKGVSKKVLGEQNGSTNKFSVYEDGAASTEATTPTRAVSKAATSKKRTKAAKELSTSTNDKADTKSDTASQRSLPEDQIQAFLQNYDLEAQARLSRLRASLEMSIQSSITRMRLAIERIPRAVRELSLGDFIDEYGADIHKFMDRGPVEHLEAGRKEWEHIKEERSPVKPKRGKKDDNDPKGKTADRGGKSARRTNATARSSVVSMAATTNPRSVASSAATKKKPTRSTTNHATVASKTSRGAPPASPLLSSMPAPSLPAFKPDLPKEATKTPKPRMARPGEVIQWLSVNGSPICGIIGEDGMVRPVSFAS</sequence>
<gene>
    <name evidence="12" type="ORF">BCV70DRAFT_196873</name>
</gene>
<feature type="domain" description="Borealin N-terminal" evidence="11">
    <location>
        <begin position="125"/>
        <end position="180"/>
    </location>
</feature>
<dbReference type="GO" id="GO:0005634">
    <property type="term" value="C:nucleus"/>
    <property type="evidence" value="ECO:0007669"/>
    <property type="project" value="UniProtKB-SubCell"/>
</dbReference>
<evidence type="ECO:0000256" key="7">
    <source>
        <dbReference type="ARBA" id="ARBA00023242"/>
    </source>
</evidence>
<proteinExistence type="inferred from homology"/>
<evidence type="ECO:0000256" key="9">
    <source>
        <dbReference type="ARBA" id="ARBA00023328"/>
    </source>
</evidence>
<keyword evidence="6" id="KW-0498">Mitosis</keyword>
<evidence type="ECO:0000256" key="3">
    <source>
        <dbReference type="ARBA" id="ARBA00009914"/>
    </source>
</evidence>
<dbReference type="Pfam" id="PF10444">
    <property type="entry name" value="Nbl1_Borealin_N"/>
    <property type="match status" value="1"/>
</dbReference>
<evidence type="ECO:0000256" key="10">
    <source>
        <dbReference type="SAM" id="MobiDB-lite"/>
    </source>
</evidence>
<evidence type="ECO:0000256" key="6">
    <source>
        <dbReference type="ARBA" id="ARBA00022776"/>
    </source>
</evidence>
<dbReference type="GO" id="GO:0032133">
    <property type="term" value="C:chromosome passenger complex"/>
    <property type="evidence" value="ECO:0007669"/>
    <property type="project" value="TreeGrafter"/>
</dbReference>
<evidence type="ECO:0000313" key="12">
    <source>
        <dbReference type="EMBL" id="PWZ02629.1"/>
    </source>
</evidence>
<dbReference type="Gene3D" id="6.10.250.1900">
    <property type="match status" value="1"/>
</dbReference>
<keyword evidence="9" id="KW-0137">Centromere</keyword>
<dbReference type="InterPro" id="IPR018867">
    <property type="entry name" value="Cell_div_borealin"/>
</dbReference>
<keyword evidence="5" id="KW-0132">Cell division</keyword>
<comment type="subcellular location">
    <subcellularLocation>
        <location evidence="2">Chromosome</location>
        <location evidence="2">Centromere</location>
    </subcellularLocation>
    <subcellularLocation>
        <location evidence="1">Nucleus</location>
    </subcellularLocation>
</comment>
<protein>
    <recommendedName>
        <fullName evidence="11">Borealin N-terminal domain-containing protein</fullName>
    </recommendedName>
</protein>
<evidence type="ECO:0000256" key="5">
    <source>
        <dbReference type="ARBA" id="ARBA00022618"/>
    </source>
</evidence>
<evidence type="ECO:0000259" key="11">
    <source>
        <dbReference type="Pfam" id="PF10444"/>
    </source>
</evidence>
<feature type="region of interest" description="Disordered" evidence="10">
    <location>
        <begin position="1"/>
        <end position="122"/>
    </location>
</feature>